<dbReference type="AlphaFoldDB" id="A8BNM6"/>
<dbReference type="RefSeq" id="XP_001705947.1">
    <property type="nucleotide sequence ID" value="XM_001705895.1"/>
</dbReference>
<accession>A8BNM6</accession>
<evidence type="ECO:0000313" key="2">
    <source>
        <dbReference type="EMBL" id="KAE8302498.1"/>
    </source>
</evidence>
<dbReference type="VEuPathDB" id="GiardiaDB:GL50803_8850"/>
<dbReference type="STRING" id="184922.A8BNM6"/>
<dbReference type="PROSITE" id="PS50297">
    <property type="entry name" value="ANK_REP_REGION"/>
    <property type="match status" value="1"/>
</dbReference>
<dbReference type="OMA" id="MIAVMHA"/>
<dbReference type="PANTHER" id="PTHR24120">
    <property type="entry name" value="GH07239P"/>
    <property type="match status" value="1"/>
</dbReference>
<dbReference type="EMBL" id="AACB03000004">
    <property type="protein sequence ID" value="KAE8302498.1"/>
    <property type="molecule type" value="Genomic_DNA"/>
</dbReference>
<dbReference type="Proteomes" id="UP000001548">
    <property type="component" value="Unassembled WGS sequence"/>
</dbReference>
<evidence type="ECO:0000256" key="1">
    <source>
        <dbReference type="SAM" id="MobiDB-lite"/>
    </source>
</evidence>
<feature type="compositionally biased region" description="Polar residues" evidence="1">
    <location>
        <begin position="461"/>
        <end position="479"/>
    </location>
</feature>
<keyword evidence="3" id="KW-1185">Reference proteome</keyword>
<protein>
    <submittedName>
        <fullName evidence="2">Ankyrin repeat protein 1</fullName>
    </submittedName>
</protein>
<dbReference type="GeneID" id="5698832"/>
<proteinExistence type="predicted"/>
<dbReference type="Pfam" id="PF00023">
    <property type="entry name" value="Ank"/>
    <property type="match status" value="1"/>
</dbReference>
<reference evidence="2 3" key="1">
    <citation type="journal article" date="2007" name="Science">
        <title>Genomic minimalism in the early diverging intestinal parasite Giardia lamblia.</title>
        <authorList>
            <person name="Morrison H.G."/>
            <person name="McArthur A.G."/>
            <person name="Gillin F.D."/>
            <person name="Aley S.B."/>
            <person name="Adam R.D."/>
            <person name="Olsen G.J."/>
            <person name="Best A.A."/>
            <person name="Cande W.Z."/>
            <person name="Chen F."/>
            <person name="Cipriano M.J."/>
            <person name="Davids B.J."/>
            <person name="Dawson S.C."/>
            <person name="Elmendorf H.G."/>
            <person name="Hehl A.B."/>
            <person name="Holder M.E."/>
            <person name="Huse S.M."/>
            <person name="Kim U.U."/>
            <person name="Lasek-Nesselquist E."/>
            <person name="Manning G."/>
            <person name="Nigam A."/>
            <person name="Nixon J.E."/>
            <person name="Palm D."/>
            <person name="Passamaneck N.E."/>
            <person name="Prabhu A."/>
            <person name="Reich C.I."/>
            <person name="Reiner D.S."/>
            <person name="Samuelson J."/>
            <person name="Svard S.G."/>
            <person name="Sogin M.L."/>
        </authorList>
    </citation>
    <scope>NUCLEOTIDE SEQUENCE [LARGE SCALE GENOMIC DNA]</scope>
    <source>
        <strain evidence="2 3">WB C6</strain>
    </source>
</reference>
<dbReference type="PROSITE" id="PS50088">
    <property type="entry name" value="ANK_REPEAT"/>
    <property type="match status" value="1"/>
</dbReference>
<dbReference type="KEGG" id="gla:GL50803_008850"/>
<name>A8BNM6_GIAIC</name>
<feature type="compositionally biased region" description="Polar residues" evidence="1">
    <location>
        <begin position="208"/>
        <end position="219"/>
    </location>
</feature>
<dbReference type="PANTHER" id="PTHR24120:SF4">
    <property type="entry name" value="GH07239P"/>
    <property type="match status" value="1"/>
</dbReference>
<dbReference type="SMART" id="SM00248">
    <property type="entry name" value="ANK"/>
    <property type="match status" value="9"/>
</dbReference>
<dbReference type="Pfam" id="PF12796">
    <property type="entry name" value="Ank_2"/>
    <property type="match status" value="2"/>
</dbReference>
<dbReference type="SUPFAM" id="SSF48403">
    <property type="entry name" value="Ankyrin repeat"/>
    <property type="match status" value="2"/>
</dbReference>
<dbReference type="InterPro" id="IPR036770">
    <property type="entry name" value="Ankyrin_rpt-contain_sf"/>
</dbReference>
<feature type="region of interest" description="Disordered" evidence="1">
    <location>
        <begin position="201"/>
        <end position="220"/>
    </location>
</feature>
<comment type="caution">
    <text evidence="2">The sequence shown here is derived from an EMBL/GenBank/DDBJ whole genome shotgun (WGS) entry which is preliminary data.</text>
</comment>
<dbReference type="Gene3D" id="1.25.40.20">
    <property type="entry name" value="Ankyrin repeat-containing domain"/>
    <property type="match status" value="2"/>
</dbReference>
<evidence type="ECO:0000313" key="3">
    <source>
        <dbReference type="Proteomes" id="UP000001548"/>
    </source>
</evidence>
<feature type="region of interest" description="Disordered" evidence="1">
    <location>
        <begin position="449"/>
        <end position="479"/>
    </location>
</feature>
<organism evidence="2 3">
    <name type="scientific">Giardia intestinalis (strain ATCC 50803 / WB clone C6)</name>
    <name type="common">Giardia lamblia</name>
    <dbReference type="NCBI Taxonomy" id="184922"/>
    <lineage>
        <taxon>Eukaryota</taxon>
        <taxon>Metamonada</taxon>
        <taxon>Diplomonadida</taxon>
        <taxon>Hexamitidae</taxon>
        <taxon>Giardiinae</taxon>
        <taxon>Giardia</taxon>
    </lineage>
</organism>
<sequence>MFSTASIASESDWFEAVKQSRLGDIKNAAHSYAGAVDNAGETGLMLAARLGYESLVNFLLPYESGQFNLRGETALIIAMQAHKLKIVQLLAPREASVKLEKGGSALHYAVIYEYLDSIPILAKYLKDVPDPEGLLPLELAVRTENFEATVDLLYYGQPHSLASLTRARSLLSDKLGANWTREFDKYMSAAEDHYLNDSDSCGKVPEGGTSTYTGTSRNSYPPFFLERTEEDALVEQPQPPYSPTSEDYGALGAAAAAASRNKNKFGNLNLHGTNPIIPEEDDIPKIEDVVEPDLDFPVRCEYDPQGYSPIQETVNHTVTSPSILTGELMNYENALLQQPSSSIGRELELAISDARYEGQHDSQDAAPQALIYDPVQPKNIDAKSRQEELARKAEMEDTRYKYFEKDIAKLTASVSRTRTANDVLQLLGSSTTIEEDALPRNKFVPDITASQRVVSPRGSMRASSGPRSPNRRAINSQGLDASFSSRYSNVEKAGSRLSGSRTTENLLKDLVTSRYLNGDTELIYSVKHKNLPMVDQLAPSQHGERDADGKTALHLAAERNNKPMIDILAQYEASMFDNDGWTALMRLAAQNAVDSVWPLLDKEARLQRAADGWTALMIAVMHADLEMVKILEPYEVGMQAHDGSTALILAIKADRPSVATFLFQKERHICDKDGISGEQWGINLNRPYIKAILVEEARKREEQMSKKRQSVVLPKYVPRSRITKIEARSPRRSDAMSDGYRLPSIWLNEVD</sequence>
<gene>
    <name evidence="2" type="ORF">GL50803_008850</name>
</gene>
<dbReference type="HOGENOM" id="CLU_006674_0_0_1"/>
<dbReference type="InterPro" id="IPR002110">
    <property type="entry name" value="Ankyrin_rpt"/>
</dbReference>